<name>A0A8T2MFX0_ASTMX</name>
<feature type="chain" id="PRO_5035782187" evidence="2">
    <location>
        <begin position="28"/>
        <end position="225"/>
    </location>
</feature>
<sequence length="225" mass="25190">MGELLLWIIQWVSLFSLFSIYPELALATPAGGRFGGDSDGPPVYRQLWFIVVMAGVSLVLLAVFLAVVLHKALNRPPFTRERPPIVPLHLQHRSPSAVYPPSNSYLFDTVPDTTSSPNSVMLKSFTMHLEEVVDSKVLEDGVLPEGEMGVVTVSTVHMSTHGLTQNPLRRSVSQLIDRKGREDDEVWDPHFRAHDSGMFDEEFVDTVKGFSTVRKEHTMFTDTNL</sequence>
<keyword evidence="1" id="KW-0812">Transmembrane</keyword>
<protein>
    <submittedName>
        <fullName evidence="3">Usherin-like</fullName>
    </submittedName>
</protein>
<feature type="signal peptide" evidence="2">
    <location>
        <begin position="1"/>
        <end position="27"/>
    </location>
</feature>
<dbReference type="EMBL" id="JAICCE010000001">
    <property type="protein sequence ID" value="KAG9282287.1"/>
    <property type="molecule type" value="Genomic_DNA"/>
</dbReference>
<accession>A0A8T2MFX0</accession>
<proteinExistence type="predicted"/>
<dbReference type="AlphaFoldDB" id="A0A8T2MFX0"/>
<evidence type="ECO:0000313" key="4">
    <source>
        <dbReference type="Proteomes" id="UP000752171"/>
    </source>
</evidence>
<gene>
    <name evidence="3" type="primary">USH2A</name>
    <name evidence="3" type="ORF">AMEX_G923</name>
</gene>
<feature type="transmembrane region" description="Helical" evidence="1">
    <location>
        <begin position="47"/>
        <end position="69"/>
    </location>
</feature>
<evidence type="ECO:0000313" key="3">
    <source>
        <dbReference type="EMBL" id="KAG9282287.1"/>
    </source>
</evidence>
<keyword evidence="1" id="KW-1133">Transmembrane helix</keyword>
<keyword evidence="2" id="KW-0732">Signal</keyword>
<dbReference type="Proteomes" id="UP000752171">
    <property type="component" value="Unassembled WGS sequence"/>
</dbReference>
<evidence type="ECO:0000256" key="1">
    <source>
        <dbReference type="SAM" id="Phobius"/>
    </source>
</evidence>
<keyword evidence="1" id="KW-0472">Membrane</keyword>
<evidence type="ECO:0000256" key="2">
    <source>
        <dbReference type="SAM" id="SignalP"/>
    </source>
</evidence>
<organism evidence="3 4">
    <name type="scientific">Astyanax mexicanus</name>
    <name type="common">Blind cave fish</name>
    <name type="synonym">Astyanax fasciatus mexicanus</name>
    <dbReference type="NCBI Taxonomy" id="7994"/>
    <lineage>
        <taxon>Eukaryota</taxon>
        <taxon>Metazoa</taxon>
        <taxon>Chordata</taxon>
        <taxon>Craniata</taxon>
        <taxon>Vertebrata</taxon>
        <taxon>Euteleostomi</taxon>
        <taxon>Actinopterygii</taxon>
        <taxon>Neopterygii</taxon>
        <taxon>Teleostei</taxon>
        <taxon>Ostariophysi</taxon>
        <taxon>Characiformes</taxon>
        <taxon>Characoidei</taxon>
        <taxon>Acestrorhamphidae</taxon>
        <taxon>Acestrorhamphinae</taxon>
        <taxon>Astyanax</taxon>
    </lineage>
</organism>
<comment type="caution">
    <text evidence="3">The sequence shown here is derived from an EMBL/GenBank/DDBJ whole genome shotgun (WGS) entry which is preliminary data.</text>
</comment>
<reference evidence="3 4" key="1">
    <citation type="submission" date="2021-07" db="EMBL/GenBank/DDBJ databases">
        <authorList>
            <person name="Imarazene B."/>
            <person name="Zahm M."/>
            <person name="Klopp C."/>
            <person name="Cabau C."/>
            <person name="Beille S."/>
            <person name="Jouanno E."/>
            <person name="Castinel A."/>
            <person name="Lluch J."/>
            <person name="Gil L."/>
            <person name="Kuchtly C."/>
            <person name="Lopez Roques C."/>
            <person name="Donnadieu C."/>
            <person name="Parrinello H."/>
            <person name="Journot L."/>
            <person name="Du K."/>
            <person name="Schartl M."/>
            <person name="Retaux S."/>
            <person name="Guiguen Y."/>
        </authorList>
    </citation>
    <scope>NUCLEOTIDE SEQUENCE [LARGE SCALE GENOMIC DNA]</scope>
    <source>
        <strain evidence="3">Pach_M1</strain>
        <tissue evidence="3">Testis</tissue>
    </source>
</reference>
<dbReference type="OrthoDB" id="5984158at2759"/>